<dbReference type="RefSeq" id="XP_009223709.1">
    <property type="nucleotide sequence ID" value="XM_009225445.1"/>
</dbReference>
<sequence>MDDSHGIGKPDQAAVLGLLTGVLTFLSDAASEGSLRGDNREPLEQYLSTPLGPGLIPDKDVVGNKEAVRLCAAQILINMWFASPGGESTEVLVDAVDNLIDLGIQVPDFGRHSRRILAALAAEAEGARERATAANMAVPPDMVSGDGVRAAILKSLLEAVGTMDNLEDEKTVNMFEFVAGIYGVRNPDHDPHHERDLGIAYEPLLKCIDIGVKKVLEDTAVSQVGEVAAVAVGALFTRPVVEIMYRRWSGHADSRFERWQTRWAQIHAHYPAESLQGQTASQVLRRMRVVR</sequence>
<dbReference type="HOGENOM" id="CLU_956570_0_0_1"/>
<protein>
    <submittedName>
        <fullName evidence="1 2">Uncharacterized protein</fullName>
    </submittedName>
</protein>
<dbReference type="EMBL" id="GL385398">
    <property type="protein sequence ID" value="EJT73765.1"/>
    <property type="molecule type" value="Genomic_DNA"/>
</dbReference>
<dbReference type="VEuPathDB" id="FungiDB:GGTG_07621"/>
<evidence type="ECO:0000313" key="1">
    <source>
        <dbReference type="EMBL" id="EJT73765.1"/>
    </source>
</evidence>
<gene>
    <name evidence="2" type="primary">20348079</name>
    <name evidence="1" type="ORF">GGTG_07621</name>
</gene>
<name>J3P273_GAET3</name>
<evidence type="ECO:0000313" key="3">
    <source>
        <dbReference type="Proteomes" id="UP000006039"/>
    </source>
</evidence>
<reference evidence="2" key="4">
    <citation type="journal article" date="2015" name="G3 (Bethesda)">
        <title>Genome sequences of three phytopathogenic species of the Magnaporthaceae family of fungi.</title>
        <authorList>
            <person name="Okagaki L.H."/>
            <person name="Nunes C.C."/>
            <person name="Sailsbery J."/>
            <person name="Clay B."/>
            <person name="Brown D."/>
            <person name="John T."/>
            <person name="Oh Y."/>
            <person name="Young N."/>
            <person name="Fitzgerald M."/>
            <person name="Haas B.J."/>
            <person name="Zeng Q."/>
            <person name="Young S."/>
            <person name="Adiconis X."/>
            <person name="Fan L."/>
            <person name="Levin J.Z."/>
            <person name="Mitchell T.K."/>
            <person name="Okubara P.A."/>
            <person name="Farman M.L."/>
            <person name="Kohn L.M."/>
            <person name="Birren B."/>
            <person name="Ma L.-J."/>
            <person name="Dean R.A."/>
        </authorList>
    </citation>
    <scope>NUCLEOTIDE SEQUENCE</scope>
    <source>
        <strain evidence="2">R3-111a-1</strain>
    </source>
</reference>
<proteinExistence type="predicted"/>
<reference evidence="3" key="1">
    <citation type="submission" date="2010-07" db="EMBL/GenBank/DDBJ databases">
        <title>The genome sequence of Gaeumannomyces graminis var. tritici strain R3-111a-1.</title>
        <authorList>
            <consortium name="The Broad Institute Genome Sequencing Platform"/>
            <person name="Ma L.-J."/>
            <person name="Dead R."/>
            <person name="Young S."/>
            <person name="Zeng Q."/>
            <person name="Koehrsen M."/>
            <person name="Alvarado L."/>
            <person name="Berlin A."/>
            <person name="Chapman S.B."/>
            <person name="Chen Z."/>
            <person name="Freedman E."/>
            <person name="Gellesch M."/>
            <person name="Goldberg J."/>
            <person name="Griggs A."/>
            <person name="Gujja S."/>
            <person name="Heilman E.R."/>
            <person name="Heiman D."/>
            <person name="Hepburn T."/>
            <person name="Howarth C."/>
            <person name="Jen D."/>
            <person name="Larson L."/>
            <person name="Mehta T."/>
            <person name="Neiman D."/>
            <person name="Pearson M."/>
            <person name="Roberts A."/>
            <person name="Saif S."/>
            <person name="Shea T."/>
            <person name="Shenoy N."/>
            <person name="Sisk P."/>
            <person name="Stolte C."/>
            <person name="Sykes S."/>
            <person name="Walk T."/>
            <person name="White J."/>
            <person name="Yandava C."/>
            <person name="Haas B."/>
            <person name="Nusbaum C."/>
            <person name="Birren B."/>
        </authorList>
    </citation>
    <scope>NUCLEOTIDE SEQUENCE [LARGE SCALE GENOMIC DNA]</scope>
    <source>
        <strain evidence="3">R3-111a-1</strain>
    </source>
</reference>
<reference evidence="2" key="5">
    <citation type="submission" date="2018-04" db="UniProtKB">
        <authorList>
            <consortium name="EnsemblFungi"/>
        </authorList>
    </citation>
    <scope>IDENTIFICATION</scope>
    <source>
        <strain evidence="2">R3-111a-1</strain>
    </source>
</reference>
<dbReference type="Proteomes" id="UP000006039">
    <property type="component" value="Unassembled WGS sequence"/>
</dbReference>
<accession>J3P273</accession>
<dbReference type="EnsemblFungi" id="EJT73765">
    <property type="protein sequence ID" value="EJT73765"/>
    <property type="gene ID" value="GGTG_07621"/>
</dbReference>
<keyword evidence="3" id="KW-1185">Reference proteome</keyword>
<organism evidence="1">
    <name type="scientific">Gaeumannomyces tritici (strain R3-111a-1)</name>
    <name type="common">Wheat and barley take-all root rot fungus</name>
    <name type="synonym">Gaeumannomyces graminis var. tritici</name>
    <dbReference type="NCBI Taxonomy" id="644352"/>
    <lineage>
        <taxon>Eukaryota</taxon>
        <taxon>Fungi</taxon>
        <taxon>Dikarya</taxon>
        <taxon>Ascomycota</taxon>
        <taxon>Pezizomycotina</taxon>
        <taxon>Sordariomycetes</taxon>
        <taxon>Sordariomycetidae</taxon>
        <taxon>Magnaporthales</taxon>
        <taxon>Magnaporthaceae</taxon>
        <taxon>Gaeumannomyces</taxon>
    </lineage>
</organism>
<reference evidence="1" key="2">
    <citation type="submission" date="2010-07" db="EMBL/GenBank/DDBJ databases">
        <authorList>
            <consortium name="The Broad Institute Genome Sequencing Platform"/>
            <consortium name="Broad Institute Genome Sequencing Center for Infectious Disease"/>
            <person name="Ma L.-J."/>
            <person name="Dead R."/>
            <person name="Young S."/>
            <person name="Zeng Q."/>
            <person name="Koehrsen M."/>
            <person name="Alvarado L."/>
            <person name="Berlin A."/>
            <person name="Chapman S.B."/>
            <person name="Chen Z."/>
            <person name="Freedman E."/>
            <person name="Gellesch M."/>
            <person name="Goldberg J."/>
            <person name="Griggs A."/>
            <person name="Gujja S."/>
            <person name="Heilman E.R."/>
            <person name="Heiman D."/>
            <person name="Hepburn T."/>
            <person name="Howarth C."/>
            <person name="Jen D."/>
            <person name="Larson L."/>
            <person name="Mehta T."/>
            <person name="Neiman D."/>
            <person name="Pearson M."/>
            <person name="Roberts A."/>
            <person name="Saif S."/>
            <person name="Shea T."/>
            <person name="Shenoy N."/>
            <person name="Sisk P."/>
            <person name="Stolte C."/>
            <person name="Sykes S."/>
            <person name="Walk T."/>
            <person name="White J."/>
            <person name="Yandava C."/>
            <person name="Haas B."/>
            <person name="Nusbaum C."/>
            <person name="Birren B."/>
        </authorList>
    </citation>
    <scope>NUCLEOTIDE SEQUENCE</scope>
    <source>
        <strain evidence="1">R3-111a-1</strain>
    </source>
</reference>
<dbReference type="GeneID" id="20348079"/>
<dbReference type="AlphaFoldDB" id="J3P273"/>
<reference evidence="1" key="3">
    <citation type="submission" date="2010-09" db="EMBL/GenBank/DDBJ databases">
        <title>Annotation of Gaeumannomyces graminis var. tritici R3-111a-1.</title>
        <authorList>
            <consortium name="The Broad Institute Genome Sequencing Platform"/>
            <person name="Ma L.-J."/>
            <person name="Dead R."/>
            <person name="Young S.K."/>
            <person name="Zeng Q."/>
            <person name="Gargeya S."/>
            <person name="Fitzgerald M."/>
            <person name="Haas B."/>
            <person name="Abouelleil A."/>
            <person name="Alvarado L."/>
            <person name="Arachchi H.M."/>
            <person name="Berlin A."/>
            <person name="Brown A."/>
            <person name="Chapman S.B."/>
            <person name="Chen Z."/>
            <person name="Dunbar C."/>
            <person name="Freedman E."/>
            <person name="Gearin G."/>
            <person name="Gellesch M."/>
            <person name="Goldberg J."/>
            <person name="Griggs A."/>
            <person name="Gujja S."/>
            <person name="Heiman D."/>
            <person name="Howarth C."/>
            <person name="Larson L."/>
            <person name="Lui A."/>
            <person name="MacDonald P.J.P."/>
            <person name="Mehta T."/>
            <person name="Montmayeur A."/>
            <person name="Murphy C."/>
            <person name="Neiman D."/>
            <person name="Pearson M."/>
            <person name="Priest M."/>
            <person name="Roberts A."/>
            <person name="Saif S."/>
            <person name="Shea T."/>
            <person name="Shenoy N."/>
            <person name="Sisk P."/>
            <person name="Stolte C."/>
            <person name="Sykes S."/>
            <person name="Yandava C."/>
            <person name="Wortman J."/>
            <person name="Nusbaum C."/>
            <person name="Birren B."/>
        </authorList>
    </citation>
    <scope>NUCLEOTIDE SEQUENCE</scope>
    <source>
        <strain evidence="1">R3-111a-1</strain>
    </source>
</reference>
<evidence type="ECO:0000313" key="2">
    <source>
        <dbReference type="EnsemblFungi" id="EJT73765"/>
    </source>
</evidence>